<dbReference type="PANTHER" id="PTHR14269:SF4">
    <property type="entry name" value="CAT EYE SYNDROME CRITICAL REGION PROTEIN 5"/>
    <property type="match status" value="1"/>
</dbReference>
<dbReference type="InterPro" id="IPR036412">
    <property type="entry name" value="HAD-like_sf"/>
</dbReference>
<name>A0A1D1ZQ18_AUXPR</name>
<dbReference type="GO" id="GO:0046474">
    <property type="term" value="P:glycerophospholipid biosynthetic process"/>
    <property type="evidence" value="ECO:0007669"/>
    <property type="project" value="TreeGrafter"/>
</dbReference>
<dbReference type="PANTHER" id="PTHR14269">
    <property type="entry name" value="CDP-DIACYLGLYCEROL--GLYCEROL-3-PHOSPHATE 3-PHOSPHATIDYLTRANSFERASE-RELATED"/>
    <property type="match status" value="1"/>
</dbReference>
<dbReference type="AlphaFoldDB" id="A0A1D1ZQ18"/>
<accession>A0A1D1ZQ18</accession>
<dbReference type="InterPro" id="IPR006357">
    <property type="entry name" value="HAD-SF_hydro_IIA"/>
</dbReference>
<dbReference type="NCBIfam" id="TIGR01460">
    <property type="entry name" value="HAD-SF-IIA"/>
    <property type="match status" value="1"/>
</dbReference>
<dbReference type="Gene3D" id="3.40.50.1000">
    <property type="entry name" value="HAD superfamily/HAD-like"/>
    <property type="match status" value="2"/>
</dbReference>
<sequence>MAAACRTLARGWALTGLVSRIGARGLATDIYEHTPGPAAFAFDIDGVLMRGGQVLPAAKRALALLHDASGFPRYPIVFLTNSGGWLEEERARRLSAQLGVRVGAAQVVQSHTPLKALAPSLADHRMLLVGRGDLHSLAAGYGLRRCVTVEELVRADPASVPFAEVAVGGESPSAAAAAAARPTPSPGPSAGDGSAQPIGAVLVLNDPSDWYCALQTSLDVVLGRAVPGARPATRPPPGAGTCNPNPVHVVFSNPDVEWAGAHAAPRLGGGAFAACLQALHTEVTGAPLPHVTRFGKPHAPPYDLAAASLHAQAAALGWGDRAFGAIWAVGDNPEADVAGANAAGPPWTSVLVRTGVFRGPGNSERHPARLVVEDVEAAVRAALHRARSATWHSMR</sequence>
<dbReference type="InterPro" id="IPR023214">
    <property type="entry name" value="HAD_sf"/>
</dbReference>
<dbReference type="Pfam" id="PF13344">
    <property type="entry name" value="Hydrolase_6"/>
    <property type="match status" value="1"/>
</dbReference>
<dbReference type="SUPFAM" id="SSF56784">
    <property type="entry name" value="HAD-like"/>
    <property type="match status" value="1"/>
</dbReference>
<dbReference type="EMBL" id="GDKF01009546">
    <property type="protein sequence ID" value="JAT69076.1"/>
    <property type="molecule type" value="Transcribed_RNA"/>
</dbReference>
<evidence type="ECO:0000313" key="1">
    <source>
        <dbReference type="EMBL" id="JAT69076.1"/>
    </source>
</evidence>
<dbReference type="NCBIfam" id="TIGR01456">
    <property type="entry name" value="CECR5"/>
    <property type="match status" value="1"/>
</dbReference>
<evidence type="ECO:0008006" key="2">
    <source>
        <dbReference type="Google" id="ProtNLM"/>
    </source>
</evidence>
<dbReference type="InterPro" id="IPR050324">
    <property type="entry name" value="CDP-alcohol_PTase-I"/>
</dbReference>
<proteinExistence type="predicted"/>
<dbReference type="InterPro" id="IPR006353">
    <property type="entry name" value="HAD-SF_hydro_IIA_CECR5"/>
</dbReference>
<organism evidence="1">
    <name type="scientific">Auxenochlorella protothecoides</name>
    <name type="common">Green microalga</name>
    <name type="synonym">Chlorella protothecoides</name>
    <dbReference type="NCBI Taxonomy" id="3075"/>
    <lineage>
        <taxon>Eukaryota</taxon>
        <taxon>Viridiplantae</taxon>
        <taxon>Chlorophyta</taxon>
        <taxon>core chlorophytes</taxon>
        <taxon>Trebouxiophyceae</taxon>
        <taxon>Chlorellales</taxon>
        <taxon>Chlorellaceae</taxon>
        <taxon>Auxenochlorella</taxon>
    </lineage>
</organism>
<gene>
    <name evidence="1" type="ORF">g.53561</name>
</gene>
<dbReference type="GO" id="GO:0005739">
    <property type="term" value="C:mitochondrion"/>
    <property type="evidence" value="ECO:0007669"/>
    <property type="project" value="TreeGrafter"/>
</dbReference>
<protein>
    <recommendedName>
        <fullName evidence="2">CDP-alcohol phosphatidyltransferase class-I family protein C22A12.08c</fullName>
    </recommendedName>
</protein>
<dbReference type="Pfam" id="PF13242">
    <property type="entry name" value="Hydrolase_like"/>
    <property type="match status" value="1"/>
</dbReference>
<reference evidence="1" key="1">
    <citation type="submission" date="2015-08" db="EMBL/GenBank/DDBJ databases">
        <authorList>
            <person name="Babu N.S."/>
            <person name="Beckwith C.J."/>
            <person name="Beseler K.G."/>
            <person name="Brison A."/>
            <person name="Carone J.V."/>
            <person name="Caskin T.P."/>
            <person name="Diamond M."/>
            <person name="Durham M.E."/>
            <person name="Foxe J.M."/>
            <person name="Go M."/>
            <person name="Henderson B.A."/>
            <person name="Jones I.B."/>
            <person name="McGettigan J.A."/>
            <person name="Micheletti S.J."/>
            <person name="Nasrallah M.E."/>
            <person name="Ortiz D."/>
            <person name="Piller C.R."/>
            <person name="Privatt S.R."/>
            <person name="Schneider S.L."/>
            <person name="Sharp S."/>
            <person name="Smith T.C."/>
            <person name="Stanton J.D."/>
            <person name="Ullery H.E."/>
            <person name="Wilson R.J."/>
            <person name="Serrano M.G."/>
            <person name="Buck G."/>
            <person name="Lee V."/>
            <person name="Wang Y."/>
            <person name="Carvalho R."/>
            <person name="Voegtly L."/>
            <person name="Shi R."/>
            <person name="Duckworth R."/>
            <person name="Johnson A."/>
            <person name="Loviza R."/>
            <person name="Walstead R."/>
            <person name="Shah Z."/>
            <person name="Kiflezghi M."/>
            <person name="Wade K."/>
            <person name="Ball S.L."/>
            <person name="Bradley K.W."/>
            <person name="Asai D.J."/>
            <person name="Bowman C.A."/>
            <person name="Russell D.A."/>
            <person name="Pope W.H."/>
            <person name="Jacobs-Sera D."/>
            <person name="Hendrix R.W."/>
            <person name="Hatfull G.F."/>
        </authorList>
    </citation>
    <scope>NUCLEOTIDE SEQUENCE</scope>
</reference>